<evidence type="ECO:0000313" key="20">
    <source>
        <dbReference type="Proteomes" id="UP000006727"/>
    </source>
</evidence>
<dbReference type="EC" id="3.6.5.-" evidence="14"/>
<feature type="transmembrane region" description="Helical" evidence="15">
    <location>
        <begin position="615"/>
        <end position="635"/>
    </location>
</feature>
<evidence type="ECO:0000256" key="11">
    <source>
        <dbReference type="ARBA" id="ARBA00023128"/>
    </source>
</evidence>
<protein>
    <recommendedName>
        <fullName evidence="14">Mitochondrial Rho GTPase</fullName>
        <ecNumber evidence="14">3.6.5.-</ecNumber>
    </recommendedName>
</protein>
<dbReference type="OMA" id="HAIQFFT"/>
<evidence type="ECO:0000256" key="12">
    <source>
        <dbReference type="ARBA" id="ARBA00023134"/>
    </source>
</evidence>
<evidence type="ECO:0000256" key="5">
    <source>
        <dbReference type="ARBA" id="ARBA00022737"/>
    </source>
</evidence>
<dbReference type="SMART" id="SM00175">
    <property type="entry name" value="RAB"/>
    <property type="match status" value="1"/>
</dbReference>
<evidence type="ECO:0000256" key="6">
    <source>
        <dbReference type="ARBA" id="ARBA00022741"/>
    </source>
</evidence>
<dbReference type="EnsemblPlants" id="Pp3c14_1640V3.5">
    <property type="protein sequence ID" value="Pp3c14_1640V3.5"/>
    <property type="gene ID" value="Pp3c14_1640"/>
</dbReference>
<evidence type="ECO:0000256" key="8">
    <source>
        <dbReference type="ARBA" id="ARBA00022801"/>
    </source>
</evidence>
<dbReference type="OrthoDB" id="10020961at2759"/>
<evidence type="ECO:0000256" key="14">
    <source>
        <dbReference type="PIRNR" id="PIRNR037488"/>
    </source>
</evidence>
<reference evidence="18 20" key="1">
    <citation type="journal article" date="2008" name="Science">
        <title>The Physcomitrella genome reveals evolutionary insights into the conquest of land by plants.</title>
        <authorList>
            <person name="Rensing S."/>
            <person name="Lang D."/>
            <person name="Zimmer A."/>
            <person name="Terry A."/>
            <person name="Salamov A."/>
            <person name="Shapiro H."/>
            <person name="Nishiyama T."/>
            <person name="Perroud P.-F."/>
            <person name="Lindquist E."/>
            <person name="Kamisugi Y."/>
            <person name="Tanahashi T."/>
            <person name="Sakakibara K."/>
            <person name="Fujita T."/>
            <person name="Oishi K."/>
            <person name="Shin-I T."/>
            <person name="Kuroki Y."/>
            <person name="Toyoda A."/>
            <person name="Suzuki Y."/>
            <person name="Hashimoto A."/>
            <person name="Yamaguchi K."/>
            <person name="Sugano A."/>
            <person name="Kohara Y."/>
            <person name="Fujiyama A."/>
            <person name="Anterola A."/>
            <person name="Aoki S."/>
            <person name="Ashton N."/>
            <person name="Barbazuk W.B."/>
            <person name="Barker E."/>
            <person name="Bennetzen J."/>
            <person name="Bezanilla M."/>
            <person name="Blankenship R."/>
            <person name="Cho S.H."/>
            <person name="Dutcher S."/>
            <person name="Estelle M."/>
            <person name="Fawcett J.A."/>
            <person name="Gundlach H."/>
            <person name="Hanada K."/>
            <person name="Heyl A."/>
            <person name="Hicks K.A."/>
            <person name="Hugh J."/>
            <person name="Lohr M."/>
            <person name="Mayer K."/>
            <person name="Melkozernov A."/>
            <person name="Murata T."/>
            <person name="Nelson D."/>
            <person name="Pils B."/>
            <person name="Prigge M."/>
            <person name="Reiss B."/>
            <person name="Renner T."/>
            <person name="Rombauts S."/>
            <person name="Rushton P."/>
            <person name="Sanderfoot A."/>
            <person name="Schween G."/>
            <person name="Shiu S.-H."/>
            <person name="Stueber K."/>
            <person name="Theodoulou F.L."/>
            <person name="Tu H."/>
            <person name="Van de Peer Y."/>
            <person name="Verrier P.J."/>
            <person name="Waters E."/>
            <person name="Wood A."/>
            <person name="Yang L."/>
            <person name="Cove D."/>
            <person name="Cuming A."/>
            <person name="Hasebe M."/>
            <person name="Lucas S."/>
            <person name="Mishler D.B."/>
            <person name="Reski R."/>
            <person name="Grigoriev I."/>
            <person name="Quatrano R.S."/>
            <person name="Boore J.L."/>
        </authorList>
    </citation>
    <scope>NUCLEOTIDE SEQUENCE [LARGE SCALE GENOMIC DNA]</scope>
    <source>
        <strain evidence="19 20">cv. Gransden 2004</strain>
    </source>
</reference>
<dbReference type="Gramene" id="Pp3c14_1640V3.3">
    <property type="protein sequence ID" value="Pp3c14_1640V3.3"/>
    <property type="gene ID" value="Pp3c14_1640"/>
</dbReference>
<dbReference type="RefSeq" id="XP_024395014.1">
    <property type="nucleotide sequence ID" value="XM_024539246.2"/>
</dbReference>
<evidence type="ECO:0000256" key="2">
    <source>
        <dbReference type="ARBA" id="ARBA00007981"/>
    </source>
</evidence>
<dbReference type="InterPro" id="IPR013566">
    <property type="entry name" value="EF_hand_assoc_1"/>
</dbReference>
<dbReference type="Gene3D" id="1.10.238.10">
    <property type="entry name" value="EF-hand"/>
    <property type="match status" value="2"/>
</dbReference>
<evidence type="ECO:0000256" key="13">
    <source>
        <dbReference type="ARBA" id="ARBA00023136"/>
    </source>
</evidence>
<evidence type="ECO:0000256" key="4">
    <source>
        <dbReference type="ARBA" id="ARBA00022723"/>
    </source>
</evidence>
<evidence type="ECO:0000256" key="9">
    <source>
        <dbReference type="ARBA" id="ARBA00022837"/>
    </source>
</evidence>
<dbReference type="EnsemblPlants" id="Pp3c14_1640V3.1">
    <property type="protein sequence ID" value="Pp3c14_1640V3.1"/>
    <property type="gene ID" value="Pp3c14_1640"/>
</dbReference>
<dbReference type="InterPro" id="IPR052266">
    <property type="entry name" value="Miro-EF-hand_domain"/>
</dbReference>
<dbReference type="PROSITE" id="PS50222">
    <property type="entry name" value="EF_HAND_2"/>
    <property type="match status" value="1"/>
</dbReference>
<evidence type="ECO:0000256" key="3">
    <source>
        <dbReference type="ARBA" id="ARBA00022692"/>
    </source>
</evidence>
<organism evidence="18">
    <name type="scientific">Physcomitrium patens</name>
    <name type="common">Spreading-leaved earth moss</name>
    <name type="synonym">Physcomitrella patens</name>
    <dbReference type="NCBI Taxonomy" id="3218"/>
    <lineage>
        <taxon>Eukaryota</taxon>
        <taxon>Viridiplantae</taxon>
        <taxon>Streptophyta</taxon>
        <taxon>Embryophyta</taxon>
        <taxon>Bryophyta</taxon>
        <taxon>Bryophytina</taxon>
        <taxon>Bryopsida</taxon>
        <taxon>Funariidae</taxon>
        <taxon>Funariales</taxon>
        <taxon>Funariaceae</taxon>
        <taxon>Physcomitrium</taxon>
    </lineage>
</organism>
<feature type="domain" description="EF-hand" evidence="16">
    <location>
        <begin position="313"/>
        <end position="348"/>
    </location>
</feature>
<dbReference type="FunFam" id="1.10.238.10:FF:000011">
    <property type="entry name" value="Mitochondrial Rho GTPase"/>
    <property type="match status" value="1"/>
</dbReference>
<dbReference type="InterPro" id="IPR021181">
    <property type="entry name" value="Miro"/>
</dbReference>
<keyword evidence="6 14" id="KW-0547">Nucleotide-binding</keyword>
<keyword evidence="11 14" id="KW-0496">Mitochondrion</keyword>
<dbReference type="Gramene" id="Pp3c14_1640V3.5">
    <property type="protein sequence ID" value="Pp3c14_1640V3.5"/>
    <property type="gene ID" value="Pp3c14_1640"/>
</dbReference>
<keyword evidence="9 14" id="KW-0106">Calcium</keyword>
<keyword evidence="4" id="KW-0479">Metal-binding</keyword>
<dbReference type="PROSITE" id="PS00018">
    <property type="entry name" value="EF_HAND_1"/>
    <property type="match status" value="1"/>
</dbReference>
<dbReference type="EMBL" id="ABEU02000014">
    <property type="protein sequence ID" value="PNR40474.1"/>
    <property type="molecule type" value="Genomic_DNA"/>
</dbReference>
<dbReference type="Gramene" id="Pp3c14_1640V3.4">
    <property type="protein sequence ID" value="Pp3c14_1640V3.4"/>
    <property type="gene ID" value="Pp3c14_1640"/>
</dbReference>
<sequence>MTGDRKKEPRTRIQVVVVGDAGVGKSSMILAIATDSFAEGVPHVLPPTRLPTDFYPDCVPLSIYDSSSRPEDKSKLDMELKKADVVVLTYACDQPETLTRLSSYWLPELRRLKLNLPVIVVGCKLDLRDVCQPSLEEMMAPLMQKFREIETCIECSAAKQIQVAEVFYYAQKAVLYPTAPLLDQETQTLKPRCARALKRIFILCDRDRDGSLSDAELNDFQVKCFNAPLQPPEIVGVKKVVSEKLAEGVNENGLTLTGFLYLHALFIERGRLETTWTVLKKFGYNEEICLRDDVLSSPSYKRSPDQSIELTEKALDYLKGVFTAFDKDGDGALRPAELEDIFSTAPSNPWDSPMYKDTMETNSVGGITLNGFISQWELMTLLEPQKSSASLVYLGYPGDTLTAFQLTRRRKYDQKKQRLQRGVIQCFVFGPRKSGKSAILDALIGRPYIDSYEPTKGDRCAVNKIGIAGGTTKTLVMREISEDSVSAFLENKEALAPCNVAAFVYDSSSEESLKRAAELLEQVAVHGECFGYEVPCVLIAAKDDEESNPSCITNSARICTTMGLETPIPVSLKLGDNNNLFRRIVEAAQRPHLSIPETEVGKSTKQHRHQIQRSVGFAILGATLIVGGITLYRFYNMRKLQSSS</sequence>
<dbReference type="InterPro" id="IPR018247">
    <property type="entry name" value="EF_Hand_1_Ca_BS"/>
</dbReference>
<dbReference type="InterPro" id="IPR013567">
    <property type="entry name" value="EF_hand_assoc_2"/>
</dbReference>
<dbReference type="Gramene" id="Pp3c14_1640V3.1">
    <property type="protein sequence ID" value="Pp3c14_1640V3.1"/>
    <property type="gene ID" value="Pp3c14_1640"/>
</dbReference>
<evidence type="ECO:0000313" key="18">
    <source>
        <dbReference type="EMBL" id="PNR40474.1"/>
    </source>
</evidence>
<dbReference type="GO" id="GO:0005509">
    <property type="term" value="F:calcium ion binding"/>
    <property type="evidence" value="ECO:0007669"/>
    <property type="project" value="InterPro"/>
</dbReference>
<dbReference type="PROSITE" id="PS51423">
    <property type="entry name" value="MIRO"/>
    <property type="match status" value="2"/>
</dbReference>
<evidence type="ECO:0000256" key="10">
    <source>
        <dbReference type="ARBA" id="ARBA00022989"/>
    </source>
</evidence>
<dbReference type="SUPFAM" id="SSF52540">
    <property type="entry name" value="P-loop containing nucleoside triphosphate hydrolases"/>
    <property type="match status" value="2"/>
</dbReference>
<dbReference type="GO" id="GO:0007005">
    <property type="term" value="P:mitochondrion organization"/>
    <property type="evidence" value="ECO:0000318"/>
    <property type="project" value="GO_Central"/>
</dbReference>
<gene>
    <name evidence="19" type="primary">LOC112291601</name>
    <name evidence="18" type="ORF">PHYPA_017876</name>
</gene>
<proteinExistence type="inferred from homology"/>
<dbReference type="Pfam" id="PF08355">
    <property type="entry name" value="EF_assoc_1"/>
    <property type="match status" value="1"/>
</dbReference>
<dbReference type="Proteomes" id="UP000006727">
    <property type="component" value="Chromosome 14"/>
</dbReference>
<reference evidence="19" key="3">
    <citation type="submission" date="2020-12" db="UniProtKB">
        <authorList>
            <consortium name="EnsemblPlants"/>
        </authorList>
    </citation>
    <scope>IDENTIFICATION</scope>
</reference>
<dbReference type="EnsemblPlants" id="Pp3c14_1640V3.2">
    <property type="protein sequence ID" value="Pp3c14_1640V3.2"/>
    <property type="gene ID" value="Pp3c14_1640"/>
</dbReference>
<dbReference type="FunFam" id="3.40.50.300:FF:000935">
    <property type="entry name" value="Mitochondrial Rho GTPase"/>
    <property type="match status" value="1"/>
</dbReference>
<dbReference type="SMART" id="SM00174">
    <property type="entry name" value="RHO"/>
    <property type="match status" value="1"/>
</dbReference>
<evidence type="ECO:0000259" key="16">
    <source>
        <dbReference type="PROSITE" id="PS50222"/>
    </source>
</evidence>
<keyword evidence="5" id="KW-0677">Repeat</keyword>
<reference evidence="18 20" key="2">
    <citation type="journal article" date="2018" name="Plant J.">
        <title>The Physcomitrella patens chromosome-scale assembly reveals moss genome structure and evolution.</title>
        <authorList>
            <person name="Lang D."/>
            <person name="Ullrich K.K."/>
            <person name="Murat F."/>
            <person name="Fuchs J."/>
            <person name="Jenkins J."/>
            <person name="Haas F.B."/>
            <person name="Piednoel M."/>
            <person name="Gundlach H."/>
            <person name="Van Bel M."/>
            <person name="Meyberg R."/>
            <person name="Vives C."/>
            <person name="Morata J."/>
            <person name="Symeonidi A."/>
            <person name="Hiss M."/>
            <person name="Muchero W."/>
            <person name="Kamisugi Y."/>
            <person name="Saleh O."/>
            <person name="Blanc G."/>
            <person name="Decker E.L."/>
            <person name="van Gessel N."/>
            <person name="Grimwood J."/>
            <person name="Hayes R.D."/>
            <person name="Graham S.W."/>
            <person name="Gunter L.E."/>
            <person name="McDaniel S.F."/>
            <person name="Hoernstein S.N.W."/>
            <person name="Larsson A."/>
            <person name="Li F.W."/>
            <person name="Perroud P.F."/>
            <person name="Phillips J."/>
            <person name="Ranjan P."/>
            <person name="Rokshar D.S."/>
            <person name="Rothfels C.J."/>
            <person name="Schneider L."/>
            <person name="Shu S."/>
            <person name="Stevenson D.W."/>
            <person name="Thummler F."/>
            <person name="Tillich M."/>
            <person name="Villarreal Aguilar J.C."/>
            <person name="Widiez T."/>
            <person name="Wong G.K."/>
            <person name="Wymore A."/>
            <person name="Zhang Y."/>
            <person name="Zimmer A.D."/>
            <person name="Quatrano R.S."/>
            <person name="Mayer K.F.X."/>
            <person name="Goodstein D."/>
            <person name="Casacuberta J.M."/>
            <person name="Vandepoele K."/>
            <person name="Reski R."/>
            <person name="Cuming A.C."/>
            <person name="Tuskan G.A."/>
            <person name="Maumus F."/>
            <person name="Salse J."/>
            <person name="Schmutz J."/>
            <person name="Rensing S.A."/>
        </authorList>
    </citation>
    <scope>NUCLEOTIDE SEQUENCE [LARGE SCALE GENOMIC DNA]</scope>
    <source>
        <strain evidence="19 20">cv. Gransden 2004</strain>
    </source>
</reference>
<dbReference type="Pfam" id="PF08356">
    <property type="entry name" value="EF_assoc_2"/>
    <property type="match status" value="1"/>
</dbReference>
<dbReference type="PANTHER" id="PTHR46819">
    <property type="entry name" value="EF-HAND CALCIUM-BINDING DOMAIN-CONTAINING PROTEIN 7"/>
    <property type="match status" value="1"/>
</dbReference>
<dbReference type="InterPro" id="IPR002048">
    <property type="entry name" value="EF_hand_dom"/>
</dbReference>
<dbReference type="PIRSF" id="PIRSF037488">
    <property type="entry name" value="Mt_Rho_GTPase"/>
    <property type="match status" value="1"/>
</dbReference>
<dbReference type="KEGG" id="ppp:112291601"/>
<dbReference type="SUPFAM" id="SSF47473">
    <property type="entry name" value="EF-hand"/>
    <property type="match status" value="1"/>
</dbReference>
<dbReference type="PANTHER" id="PTHR46819:SF1">
    <property type="entry name" value="EF-HAND CALCIUM-BINDING DOMAIN-CONTAINING PROTEIN 7"/>
    <property type="match status" value="1"/>
</dbReference>
<dbReference type="InterPro" id="IPR011992">
    <property type="entry name" value="EF-hand-dom_pair"/>
</dbReference>
<dbReference type="GO" id="GO:0005741">
    <property type="term" value="C:mitochondrial outer membrane"/>
    <property type="evidence" value="ECO:0000318"/>
    <property type="project" value="GO_Central"/>
</dbReference>
<dbReference type="GeneID" id="112291601"/>
<dbReference type="STRING" id="3218.A0A2K1JG08"/>
<dbReference type="GO" id="GO:0005525">
    <property type="term" value="F:GTP binding"/>
    <property type="evidence" value="ECO:0000318"/>
    <property type="project" value="GO_Central"/>
</dbReference>
<dbReference type="Pfam" id="PF00071">
    <property type="entry name" value="Ras"/>
    <property type="match status" value="1"/>
</dbReference>
<keyword evidence="8 14" id="KW-0378">Hydrolase</keyword>
<keyword evidence="7 14" id="KW-1000">Mitochondrion outer membrane</keyword>
<comment type="subcellular location">
    <subcellularLocation>
        <location evidence="1 14">Mitochondrion outer membrane</location>
        <topology evidence="1 14">Single-pass type IV membrane protein</topology>
    </subcellularLocation>
</comment>
<dbReference type="Gramene" id="Pp3c14_1640V3.2">
    <property type="protein sequence ID" value="Pp3c14_1640V3.2"/>
    <property type="gene ID" value="Pp3c14_1640"/>
</dbReference>
<dbReference type="PRINTS" id="PR00449">
    <property type="entry name" value="RASTRNSFRMNG"/>
</dbReference>
<evidence type="ECO:0000259" key="17">
    <source>
        <dbReference type="PROSITE" id="PS51423"/>
    </source>
</evidence>
<comment type="similarity">
    <text evidence="2 14">Belongs to the mitochondrial Rho GTPase family.</text>
</comment>
<evidence type="ECO:0000256" key="15">
    <source>
        <dbReference type="SAM" id="Phobius"/>
    </source>
</evidence>
<dbReference type="FunCoup" id="A0A2K1JG08">
    <property type="interactions" value="4724"/>
</dbReference>
<dbReference type="InterPro" id="IPR027417">
    <property type="entry name" value="P-loop_NTPase"/>
</dbReference>
<evidence type="ECO:0000256" key="1">
    <source>
        <dbReference type="ARBA" id="ARBA00004200"/>
    </source>
</evidence>
<feature type="domain" description="Miro" evidence="17">
    <location>
        <begin position="10"/>
        <end position="176"/>
    </location>
</feature>
<keyword evidence="10 15" id="KW-1133">Transmembrane helix</keyword>
<dbReference type="SMART" id="SM00054">
    <property type="entry name" value="EFh"/>
    <property type="match status" value="2"/>
</dbReference>
<keyword evidence="13 14" id="KW-0472">Membrane</keyword>
<dbReference type="FunFam" id="3.40.50.300:FF:000553">
    <property type="entry name" value="Mitochondrial Rho GTPase"/>
    <property type="match status" value="1"/>
</dbReference>
<keyword evidence="12 14" id="KW-0342">GTP-binding</keyword>
<accession>A0A2K1JG08</accession>
<keyword evidence="20" id="KW-1185">Reference proteome</keyword>
<dbReference type="EnsemblPlants" id="Pp3c14_1640V3.4">
    <property type="protein sequence ID" value="Pp3c14_1640V3.4"/>
    <property type="gene ID" value="Pp3c14_1640"/>
</dbReference>
<evidence type="ECO:0000313" key="19">
    <source>
        <dbReference type="EnsemblPlants" id="Pp3c14_1640V3.1"/>
    </source>
</evidence>
<name>A0A2K1JG08_PHYPA</name>
<dbReference type="InterPro" id="IPR020860">
    <property type="entry name" value="MIRO_dom"/>
</dbReference>
<keyword evidence="3 15" id="KW-0812">Transmembrane</keyword>
<feature type="domain" description="Miro" evidence="17">
    <location>
        <begin position="421"/>
        <end position="590"/>
    </location>
</feature>
<dbReference type="Gene3D" id="3.40.50.300">
    <property type="entry name" value="P-loop containing nucleotide triphosphate hydrolases"/>
    <property type="match status" value="2"/>
</dbReference>
<dbReference type="InterPro" id="IPR001806">
    <property type="entry name" value="Small_GTPase"/>
</dbReference>
<dbReference type="EnsemblPlants" id="Pp3c14_1640V3.3">
    <property type="protein sequence ID" value="Pp3c14_1640V3.3"/>
    <property type="gene ID" value="Pp3c14_1640"/>
</dbReference>
<dbReference type="AlphaFoldDB" id="A0A2K1JG08"/>
<evidence type="ECO:0000256" key="7">
    <source>
        <dbReference type="ARBA" id="ARBA00022787"/>
    </source>
</evidence>
<dbReference type="GO" id="GO:0003924">
    <property type="term" value="F:GTPase activity"/>
    <property type="evidence" value="ECO:0000318"/>
    <property type="project" value="GO_Central"/>
</dbReference>
<dbReference type="RefSeq" id="XP_024395015.1">
    <property type="nucleotide sequence ID" value="XM_024539247.2"/>
</dbReference>
<dbReference type="PaxDb" id="3218-PP1S255_41V6.1"/>